<dbReference type="InterPro" id="IPR000623">
    <property type="entry name" value="Shikimate_kinase/TSH1"/>
</dbReference>
<dbReference type="GO" id="GO:0016301">
    <property type="term" value="F:kinase activity"/>
    <property type="evidence" value="ECO:0007669"/>
    <property type="project" value="UniProtKB-KW"/>
</dbReference>
<keyword evidence="7" id="KW-0460">Magnesium</keyword>
<feature type="binding site" evidence="7">
    <location>
        <position position="144"/>
    </location>
    <ligand>
        <name>substrate</name>
    </ligand>
</feature>
<dbReference type="HAMAP" id="MF_00109">
    <property type="entry name" value="Shikimate_kinase"/>
    <property type="match status" value="1"/>
</dbReference>
<dbReference type="RefSeq" id="WP_263371244.1">
    <property type="nucleotide sequence ID" value="NZ_JAGSYD010000002.1"/>
</dbReference>
<evidence type="ECO:0000256" key="5">
    <source>
        <dbReference type="ARBA" id="ARBA00022840"/>
    </source>
</evidence>
<keyword evidence="3 7" id="KW-0547">Nucleotide-binding</keyword>
<sequence>MKDVKRIVLAGFMGSGKSTVGALLAAELGWAFADLDHAIEARTGETISQTFATRGEAYFREVESAALGDLLEREQTVIALGGGAPEIAANRNALAADEATRVVVLEAPFTELYERCIAQSLQAGTAVRPVLANKDEAEARFYRRAPHYRAIAHEVLETASLDPTTTVAHVIERLGLAKR</sequence>
<keyword evidence="6 7" id="KW-0057">Aromatic amino acid biosynthesis</keyword>
<feature type="binding site" evidence="7">
    <location>
        <position position="36"/>
    </location>
    <ligand>
        <name>substrate</name>
    </ligand>
</feature>
<dbReference type="SUPFAM" id="SSF52540">
    <property type="entry name" value="P-loop containing nucleoside triphosphate hydrolases"/>
    <property type="match status" value="1"/>
</dbReference>
<comment type="catalytic activity">
    <reaction evidence="7">
        <text>shikimate + ATP = 3-phosphoshikimate + ADP + H(+)</text>
        <dbReference type="Rhea" id="RHEA:13121"/>
        <dbReference type="ChEBI" id="CHEBI:15378"/>
        <dbReference type="ChEBI" id="CHEBI:30616"/>
        <dbReference type="ChEBI" id="CHEBI:36208"/>
        <dbReference type="ChEBI" id="CHEBI:145989"/>
        <dbReference type="ChEBI" id="CHEBI:456216"/>
        <dbReference type="EC" id="2.7.1.71"/>
    </reaction>
</comment>
<dbReference type="InterPro" id="IPR027417">
    <property type="entry name" value="P-loop_NTPase"/>
</dbReference>
<keyword evidence="7" id="KW-0479">Metal-binding</keyword>
<dbReference type="PRINTS" id="PR01100">
    <property type="entry name" value="SHIKIMTKNASE"/>
</dbReference>
<dbReference type="Pfam" id="PF01202">
    <property type="entry name" value="SKI"/>
    <property type="match status" value="1"/>
</dbReference>
<comment type="subunit">
    <text evidence="7">Monomer.</text>
</comment>
<protein>
    <recommendedName>
        <fullName evidence="7">Shikimate kinase</fullName>
        <shortName evidence="7">SK</shortName>
        <ecNumber evidence="7">2.7.1.71</ecNumber>
    </recommendedName>
</protein>
<evidence type="ECO:0000256" key="7">
    <source>
        <dbReference type="HAMAP-Rule" id="MF_00109"/>
    </source>
</evidence>
<comment type="function">
    <text evidence="7">Catalyzes the specific phosphorylation of the 3-hydroxyl group of shikimic acid using ATP as a cosubstrate.</text>
</comment>
<dbReference type="PANTHER" id="PTHR21087:SF16">
    <property type="entry name" value="SHIKIMATE KINASE 1, CHLOROPLASTIC"/>
    <property type="match status" value="1"/>
</dbReference>
<comment type="pathway">
    <text evidence="7">Metabolic intermediate biosynthesis; chorismate biosynthesis; chorismate from D-erythrose 4-phosphate and phosphoenolpyruvate: step 5/7.</text>
</comment>
<comment type="caution">
    <text evidence="8">The sequence shown here is derived from an EMBL/GenBank/DDBJ whole genome shotgun (WGS) entry which is preliminary data.</text>
</comment>
<keyword evidence="1 7" id="KW-0028">Amino-acid biosynthesis</keyword>
<comment type="subcellular location">
    <subcellularLocation>
        <location evidence="7">Cytoplasm</location>
    </subcellularLocation>
</comment>
<evidence type="ECO:0000256" key="4">
    <source>
        <dbReference type="ARBA" id="ARBA00022777"/>
    </source>
</evidence>
<gene>
    <name evidence="7" type="primary">aroK</name>
    <name evidence="8" type="ORF">ACFQBQ_14765</name>
</gene>
<dbReference type="EC" id="2.7.1.71" evidence="7"/>
<evidence type="ECO:0000313" key="9">
    <source>
        <dbReference type="Proteomes" id="UP001596391"/>
    </source>
</evidence>
<dbReference type="InterPro" id="IPR031322">
    <property type="entry name" value="Shikimate/glucono_kinase"/>
</dbReference>
<feature type="binding site" evidence="7">
    <location>
        <position position="82"/>
    </location>
    <ligand>
        <name>substrate</name>
    </ligand>
</feature>
<evidence type="ECO:0000256" key="2">
    <source>
        <dbReference type="ARBA" id="ARBA00022679"/>
    </source>
</evidence>
<proteinExistence type="inferred from homology"/>
<evidence type="ECO:0000256" key="1">
    <source>
        <dbReference type="ARBA" id="ARBA00022605"/>
    </source>
</evidence>
<feature type="binding site" evidence="7">
    <location>
        <position position="18"/>
    </location>
    <ligand>
        <name>Mg(2+)</name>
        <dbReference type="ChEBI" id="CHEBI:18420"/>
    </ligand>
</feature>
<dbReference type="PANTHER" id="PTHR21087">
    <property type="entry name" value="SHIKIMATE KINASE"/>
    <property type="match status" value="1"/>
</dbReference>
<accession>A0ABW1ZCE9</accession>
<feature type="binding site" evidence="7">
    <location>
        <position position="128"/>
    </location>
    <ligand>
        <name>ATP</name>
        <dbReference type="ChEBI" id="CHEBI:30616"/>
    </ligand>
</feature>
<comment type="similarity">
    <text evidence="7">Belongs to the shikimate kinase family.</text>
</comment>
<comment type="caution">
    <text evidence="7">Lacks conserved residue(s) required for the propagation of feature annotation.</text>
</comment>
<evidence type="ECO:0000313" key="8">
    <source>
        <dbReference type="EMBL" id="MFC6646819.1"/>
    </source>
</evidence>
<keyword evidence="4 7" id="KW-0418">Kinase</keyword>
<keyword evidence="5 7" id="KW-0067">ATP-binding</keyword>
<dbReference type="CDD" id="cd00464">
    <property type="entry name" value="SK"/>
    <property type="match status" value="1"/>
</dbReference>
<dbReference type="Proteomes" id="UP001596391">
    <property type="component" value="Unassembled WGS sequence"/>
</dbReference>
<dbReference type="EMBL" id="JBHSWI010000001">
    <property type="protein sequence ID" value="MFC6646819.1"/>
    <property type="molecule type" value="Genomic_DNA"/>
</dbReference>
<keyword evidence="9" id="KW-1185">Reference proteome</keyword>
<name>A0ABW1ZCE9_9BACT</name>
<organism evidence="8 9">
    <name type="scientific">Granulicella cerasi</name>
    <dbReference type="NCBI Taxonomy" id="741063"/>
    <lineage>
        <taxon>Bacteria</taxon>
        <taxon>Pseudomonadati</taxon>
        <taxon>Acidobacteriota</taxon>
        <taxon>Terriglobia</taxon>
        <taxon>Terriglobales</taxon>
        <taxon>Acidobacteriaceae</taxon>
        <taxon>Granulicella</taxon>
    </lineage>
</organism>
<feature type="binding site" evidence="7">
    <location>
        <position position="60"/>
    </location>
    <ligand>
        <name>substrate</name>
    </ligand>
</feature>
<keyword evidence="2 7" id="KW-0808">Transferase</keyword>
<evidence type="ECO:0000256" key="6">
    <source>
        <dbReference type="ARBA" id="ARBA00023141"/>
    </source>
</evidence>
<feature type="binding site" evidence="7">
    <location>
        <begin position="14"/>
        <end position="19"/>
    </location>
    <ligand>
        <name>ATP</name>
        <dbReference type="ChEBI" id="CHEBI:30616"/>
    </ligand>
</feature>
<reference evidence="9" key="1">
    <citation type="journal article" date="2019" name="Int. J. Syst. Evol. Microbiol.">
        <title>The Global Catalogue of Microorganisms (GCM) 10K type strain sequencing project: providing services to taxonomists for standard genome sequencing and annotation.</title>
        <authorList>
            <consortium name="The Broad Institute Genomics Platform"/>
            <consortium name="The Broad Institute Genome Sequencing Center for Infectious Disease"/>
            <person name="Wu L."/>
            <person name="Ma J."/>
        </authorList>
    </citation>
    <scope>NUCLEOTIDE SEQUENCE [LARGE SCALE GENOMIC DNA]</scope>
    <source>
        <strain evidence="9">CGMCC 1.16026</strain>
    </source>
</reference>
<evidence type="ECO:0000256" key="3">
    <source>
        <dbReference type="ARBA" id="ARBA00022741"/>
    </source>
</evidence>
<dbReference type="Gene3D" id="3.40.50.300">
    <property type="entry name" value="P-loop containing nucleotide triphosphate hydrolases"/>
    <property type="match status" value="1"/>
</dbReference>
<comment type="cofactor">
    <cofactor evidence="7">
        <name>Mg(2+)</name>
        <dbReference type="ChEBI" id="CHEBI:18420"/>
    </cofactor>
    <text evidence="7">Binds 1 Mg(2+) ion per subunit.</text>
</comment>
<keyword evidence="7" id="KW-0963">Cytoplasm</keyword>